<feature type="compositionally biased region" description="Polar residues" evidence="2">
    <location>
        <begin position="7"/>
        <end position="18"/>
    </location>
</feature>
<protein>
    <submittedName>
        <fullName evidence="3">Uncharacterized protein</fullName>
    </submittedName>
</protein>
<evidence type="ECO:0000313" key="3">
    <source>
        <dbReference type="EMBL" id="KAJ1982466.1"/>
    </source>
</evidence>
<feature type="compositionally biased region" description="Low complexity" evidence="2">
    <location>
        <begin position="376"/>
        <end position="394"/>
    </location>
</feature>
<feature type="region of interest" description="Disordered" evidence="2">
    <location>
        <begin position="97"/>
        <end position="160"/>
    </location>
</feature>
<dbReference type="Proteomes" id="UP001151582">
    <property type="component" value="Unassembled WGS sequence"/>
</dbReference>
<evidence type="ECO:0000313" key="4">
    <source>
        <dbReference type="Proteomes" id="UP001151582"/>
    </source>
</evidence>
<keyword evidence="1" id="KW-0175">Coiled coil</keyword>
<feature type="coiled-coil region" evidence="1">
    <location>
        <begin position="39"/>
        <end position="87"/>
    </location>
</feature>
<dbReference type="EMBL" id="JANBQB010000089">
    <property type="protein sequence ID" value="KAJ1982466.1"/>
    <property type="molecule type" value="Genomic_DNA"/>
</dbReference>
<accession>A0A9W8B3X7</accession>
<evidence type="ECO:0000256" key="2">
    <source>
        <dbReference type="SAM" id="MobiDB-lite"/>
    </source>
</evidence>
<gene>
    <name evidence="3" type="ORF">H4R34_001703</name>
</gene>
<sequence>MVLLNTPRLSTKSLSPEITSPGRGYGNDYAEIRPLLLDYRKAKAENDRLALRTKDLQERLEVSERQYRELAVQNEFLTRQYAELHRAAFSKSPPLFATSHRRSLGRDSGGDPNGGKLRWVPSQAAKHSVTRPADRSSEPLERPLPCTTAFPSPTPSPVRTKIAGRLRSLPLVEPNTVARRRISIEKTLPRSVSTSQLSTLVVPTPPSALGPGVTGTKAAKPSPPLTSDGPLRRISSASQLATITETPGLAMPKPSPRALDDALFSLPALKIGHRILDSPTPISRPTVQRSIPCQVAALPRPRQFTDLLDNMGKCHHFIFDQLAKEGSTPCGTDTPLSVLHRQQYHAFLQACLQSCHHAFGGRSLNKEKGHLPTAISSRPTSSSTPLSLSTPQSPIAAVSHSGGGLSFTLTSSDQCMLSSFDHSLVASPTVSYSSESSIAADPLLITLSRPSVDITSLDGIVNSRRSGDGNESANTDSGGGLYDQGSAKTIKDLPLLGKRPTPPAGFTQPSANLFARARQWLSNWPLGSVRQYRPFLSHPITALAVTRYLWLDSASLPVNTLISMTICGMLLLVIPRVALTQRTVGTCNESPSPTAALRSP</sequence>
<feature type="compositionally biased region" description="Basic and acidic residues" evidence="2">
    <location>
        <begin position="132"/>
        <end position="141"/>
    </location>
</feature>
<proteinExistence type="predicted"/>
<keyword evidence="4" id="KW-1185">Reference proteome</keyword>
<organism evidence="3 4">
    <name type="scientific">Dimargaris verticillata</name>
    <dbReference type="NCBI Taxonomy" id="2761393"/>
    <lineage>
        <taxon>Eukaryota</taxon>
        <taxon>Fungi</taxon>
        <taxon>Fungi incertae sedis</taxon>
        <taxon>Zoopagomycota</taxon>
        <taxon>Kickxellomycotina</taxon>
        <taxon>Dimargaritomycetes</taxon>
        <taxon>Dimargaritales</taxon>
        <taxon>Dimargaritaceae</taxon>
        <taxon>Dimargaris</taxon>
    </lineage>
</organism>
<reference evidence="3" key="1">
    <citation type="submission" date="2022-07" db="EMBL/GenBank/DDBJ databases">
        <title>Phylogenomic reconstructions and comparative analyses of Kickxellomycotina fungi.</title>
        <authorList>
            <person name="Reynolds N.K."/>
            <person name="Stajich J.E."/>
            <person name="Barry K."/>
            <person name="Grigoriev I.V."/>
            <person name="Crous P."/>
            <person name="Smith M.E."/>
        </authorList>
    </citation>
    <scope>NUCLEOTIDE SEQUENCE</scope>
    <source>
        <strain evidence="3">RSA 567</strain>
    </source>
</reference>
<comment type="caution">
    <text evidence="3">The sequence shown here is derived from an EMBL/GenBank/DDBJ whole genome shotgun (WGS) entry which is preliminary data.</text>
</comment>
<feature type="region of interest" description="Disordered" evidence="2">
    <location>
        <begin position="202"/>
        <end position="231"/>
    </location>
</feature>
<evidence type="ECO:0000256" key="1">
    <source>
        <dbReference type="SAM" id="Coils"/>
    </source>
</evidence>
<dbReference type="OrthoDB" id="10418146at2759"/>
<feature type="region of interest" description="Disordered" evidence="2">
    <location>
        <begin position="369"/>
        <end position="395"/>
    </location>
</feature>
<feature type="region of interest" description="Disordered" evidence="2">
    <location>
        <begin position="1"/>
        <end position="20"/>
    </location>
</feature>
<feature type="region of interest" description="Disordered" evidence="2">
    <location>
        <begin position="460"/>
        <end position="481"/>
    </location>
</feature>
<name>A0A9W8B3X7_9FUNG</name>
<dbReference type="AlphaFoldDB" id="A0A9W8B3X7"/>